<protein>
    <submittedName>
        <fullName evidence="2">Uncharacterized protein</fullName>
    </submittedName>
</protein>
<name>A0A2I0U131_LIMLA</name>
<gene>
    <name evidence="2" type="ORF">llap_9965</name>
</gene>
<dbReference type="Proteomes" id="UP000233556">
    <property type="component" value="Unassembled WGS sequence"/>
</dbReference>
<reference evidence="3" key="1">
    <citation type="submission" date="2017-11" db="EMBL/GenBank/DDBJ databases">
        <authorList>
            <person name="Lima N.C."/>
            <person name="Parody-Merino A.M."/>
            <person name="Battley P.F."/>
            <person name="Fidler A.E."/>
            <person name="Prosdocimi F."/>
        </authorList>
    </citation>
    <scope>NUCLEOTIDE SEQUENCE [LARGE SCALE GENOMIC DNA]</scope>
</reference>
<feature type="region of interest" description="Disordered" evidence="1">
    <location>
        <begin position="1"/>
        <end position="26"/>
    </location>
</feature>
<evidence type="ECO:0000313" key="2">
    <source>
        <dbReference type="EMBL" id="PKU39732.1"/>
    </source>
</evidence>
<keyword evidence="3" id="KW-1185">Reference proteome</keyword>
<dbReference type="EMBL" id="KZ506420">
    <property type="protein sequence ID" value="PKU39732.1"/>
    <property type="molecule type" value="Genomic_DNA"/>
</dbReference>
<proteinExistence type="predicted"/>
<organism evidence="2 3">
    <name type="scientific">Limosa lapponica baueri</name>
    <dbReference type="NCBI Taxonomy" id="1758121"/>
    <lineage>
        <taxon>Eukaryota</taxon>
        <taxon>Metazoa</taxon>
        <taxon>Chordata</taxon>
        <taxon>Craniata</taxon>
        <taxon>Vertebrata</taxon>
        <taxon>Euteleostomi</taxon>
        <taxon>Archelosauria</taxon>
        <taxon>Archosauria</taxon>
        <taxon>Dinosauria</taxon>
        <taxon>Saurischia</taxon>
        <taxon>Theropoda</taxon>
        <taxon>Coelurosauria</taxon>
        <taxon>Aves</taxon>
        <taxon>Neognathae</taxon>
        <taxon>Neoaves</taxon>
        <taxon>Charadriiformes</taxon>
        <taxon>Scolopacidae</taxon>
        <taxon>Limosa</taxon>
    </lineage>
</organism>
<evidence type="ECO:0000313" key="3">
    <source>
        <dbReference type="Proteomes" id="UP000233556"/>
    </source>
</evidence>
<dbReference type="AlphaFoldDB" id="A0A2I0U131"/>
<sequence>MGKIKMEQEWDQEREQRKDGEEEKFEMETMKMEYDFQRERIRVNEGPTGSAHAYLVSYNKCYFAGTESPSRVGRSLNWDSRDVYSTLGAIFNILDK</sequence>
<evidence type="ECO:0000256" key="1">
    <source>
        <dbReference type="SAM" id="MobiDB-lite"/>
    </source>
</evidence>
<accession>A0A2I0U131</accession>
<reference evidence="3" key="2">
    <citation type="submission" date="2017-12" db="EMBL/GenBank/DDBJ databases">
        <title>Genome sequence of the Bar-tailed Godwit (Limosa lapponica baueri).</title>
        <authorList>
            <person name="Lima N.C.B."/>
            <person name="Parody-Merino A.M."/>
            <person name="Battley P.F."/>
            <person name="Fidler A.E."/>
            <person name="Prosdocimi F."/>
        </authorList>
    </citation>
    <scope>NUCLEOTIDE SEQUENCE [LARGE SCALE GENOMIC DNA]</scope>
</reference>